<evidence type="ECO:0000313" key="2">
    <source>
        <dbReference type="Proteomes" id="UP000502345"/>
    </source>
</evidence>
<sequence>MTNLDLDTESIAEFATRLGTVADNVAQARQDAAGGDHLALSTVLGLIGGDFVDVASRAQQAHIDDIDRLSAVISSVQSATRDAHAVYLDSEESVRRTLAEAARS</sequence>
<dbReference type="GO" id="GO:0009306">
    <property type="term" value="P:protein secretion"/>
    <property type="evidence" value="ECO:0007669"/>
    <property type="project" value="InterPro"/>
</dbReference>
<protein>
    <submittedName>
        <fullName evidence="1">Excreted virulence factor EspC, type VII ESX diderm</fullName>
    </submittedName>
</protein>
<dbReference type="RefSeq" id="WP_007727320.1">
    <property type="nucleotide sequence ID" value="NZ_AP018733.1"/>
</dbReference>
<proteinExistence type="predicted"/>
<dbReference type="Pfam" id="PF10824">
    <property type="entry name" value="T7SS_ESX_EspC"/>
    <property type="match status" value="1"/>
</dbReference>
<accession>A0A1Q4K5J8</accession>
<dbReference type="STRING" id="1833.XU06_10105"/>
<dbReference type="InterPro" id="IPR022536">
    <property type="entry name" value="EspC"/>
</dbReference>
<name>A0A1Q4K5J8_RHOER</name>
<organism evidence="1 2">
    <name type="scientific">Rhodococcus erythropolis</name>
    <name type="common">Arthrobacter picolinophilus</name>
    <dbReference type="NCBI Taxonomy" id="1833"/>
    <lineage>
        <taxon>Bacteria</taxon>
        <taxon>Bacillati</taxon>
        <taxon>Actinomycetota</taxon>
        <taxon>Actinomycetes</taxon>
        <taxon>Mycobacteriales</taxon>
        <taxon>Nocardiaceae</taxon>
        <taxon>Rhodococcus</taxon>
        <taxon>Rhodococcus erythropolis group</taxon>
    </lineage>
</organism>
<reference evidence="1 2" key="1">
    <citation type="submission" date="2020-03" db="EMBL/GenBank/DDBJ databases">
        <title>Screen low temperature-resistant strains for efficient degradation of petroleum hydrocarbons under the low temperature.</title>
        <authorList>
            <person name="Wang Y."/>
            <person name="Chen J."/>
        </authorList>
    </citation>
    <scope>NUCLEOTIDE SEQUENCE [LARGE SCALE GENOMIC DNA]</scope>
    <source>
        <strain evidence="1 2">KB1</strain>
    </source>
</reference>
<evidence type="ECO:0000313" key="1">
    <source>
        <dbReference type="EMBL" id="QIP39465.1"/>
    </source>
</evidence>
<dbReference type="OrthoDB" id="4481099at2"/>
<dbReference type="AlphaFoldDB" id="A0A1Q4K5J8"/>
<gene>
    <name evidence="1" type="ORF">G9444_2221</name>
</gene>
<dbReference type="EMBL" id="CP050124">
    <property type="protein sequence ID" value="QIP39465.1"/>
    <property type="molecule type" value="Genomic_DNA"/>
</dbReference>
<dbReference type="Proteomes" id="UP000502345">
    <property type="component" value="Chromosome"/>
</dbReference>